<evidence type="ECO:0000313" key="2">
    <source>
        <dbReference type="EMBL" id="CAE0823852.1"/>
    </source>
</evidence>
<organism evidence="2">
    <name type="scientific">Eutreptiella gymnastica</name>
    <dbReference type="NCBI Taxonomy" id="73025"/>
    <lineage>
        <taxon>Eukaryota</taxon>
        <taxon>Discoba</taxon>
        <taxon>Euglenozoa</taxon>
        <taxon>Euglenida</taxon>
        <taxon>Spirocuta</taxon>
        <taxon>Euglenophyceae</taxon>
        <taxon>Eutreptiales</taxon>
        <taxon>Eutreptiaceae</taxon>
        <taxon>Eutreptiella</taxon>
    </lineage>
</organism>
<sequence length="102" mass="11559">MSAQAHRPGRQSKRLCMQRKGGHKRGPSEGVTGVVYLPADRPTEKKPRPPHIIHPTLLKGHLREMRRWTMAYPMHSPIAPLTRRLCACLDPLRTRGHVADSN</sequence>
<feature type="region of interest" description="Disordered" evidence="1">
    <location>
        <begin position="1"/>
        <end position="34"/>
    </location>
</feature>
<dbReference type="AlphaFoldDB" id="A0A7S4LED1"/>
<name>A0A7S4LED1_9EUGL</name>
<proteinExistence type="predicted"/>
<accession>A0A7S4LED1</accession>
<reference evidence="2" key="1">
    <citation type="submission" date="2021-01" db="EMBL/GenBank/DDBJ databases">
        <authorList>
            <person name="Corre E."/>
            <person name="Pelletier E."/>
            <person name="Niang G."/>
            <person name="Scheremetjew M."/>
            <person name="Finn R."/>
            <person name="Kale V."/>
            <person name="Holt S."/>
            <person name="Cochrane G."/>
            <person name="Meng A."/>
            <person name="Brown T."/>
            <person name="Cohen L."/>
        </authorList>
    </citation>
    <scope>NUCLEOTIDE SEQUENCE</scope>
    <source>
        <strain evidence="2">CCMP1594</strain>
    </source>
</reference>
<evidence type="ECO:0000256" key="1">
    <source>
        <dbReference type="SAM" id="MobiDB-lite"/>
    </source>
</evidence>
<dbReference type="EMBL" id="HBJA01101737">
    <property type="protein sequence ID" value="CAE0823852.1"/>
    <property type="molecule type" value="Transcribed_RNA"/>
</dbReference>
<feature type="compositionally biased region" description="Basic residues" evidence="1">
    <location>
        <begin position="7"/>
        <end position="25"/>
    </location>
</feature>
<protein>
    <submittedName>
        <fullName evidence="2">Uncharacterized protein</fullName>
    </submittedName>
</protein>
<gene>
    <name evidence="2" type="ORF">EGYM00163_LOCUS35056</name>
</gene>